<dbReference type="STRING" id="1306953.J121_1919"/>
<dbReference type="RefSeq" id="WP_228135178.1">
    <property type="nucleotide sequence ID" value="NZ_JYNE01000013.1"/>
</dbReference>
<proteinExistence type="predicted"/>
<protein>
    <submittedName>
        <fullName evidence="1">Uncharacterized protein</fullName>
    </submittedName>
</protein>
<sequence>MARLVGDRHAKNLQNQLEHGGLLLWVRTWDSGDEQRAVDILTKHSGHDVHVHGAPQN</sequence>
<evidence type="ECO:0000313" key="1">
    <source>
        <dbReference type="EMBL" id="KNH03331.1"/>
    </source>
</evidence>
<dbReference type="Proteomes" id="UP000037446">
    <property type="component" value="Unassembled WGS sequence"/>
</dbReference>
<dbReference type="AlphaFoldDB" id="A0A0L1KHH5"/>
<dbReference type="EMBL" id="JYNE01000013">
    <property type="protein sequence ID" value="KNH03331.1"/>
    <property type="molecule type" value="Genomic_DNA"/>
</dbReference>
<evidence type="ECO:0000313" key="2">
    <source>
        <dbReference type="Proteomes" id="UP000037446"/>
    </source>
</evidence>
<gene>
    <name evidence="1" type="ORF">J121_1919</name>
</gene>
<name>A0A0L1KHH5_9SPHN</name>
<organism evidence="1 2">
    <name type="scientific">Qipengyuania citrea LAMA 915</name>
    <dbReference type="NCBI Taxonomy" id="1306953"/>
    <lineage>
        <taxon>Bacteria</taxon>
        <taxon>Pseudomonadati</taxon>
        <taxon>Pseudomonadota</taxon>
        <taxon>Alphaproteobacteria</taxon>
        <taxon>Sphingomonadales</taxon>
        <taxon>Erythrobacteraceae</taxon>
        <taxon>Qipengyuania</taxon>
    </lineage>
</organism>
<dbReference type="PATRIC" id="fig|1306953.7.peg.1973"/>
<comment type="caution">
    <text evidence="1">The sequence shown here is derived from an EMBL/GenBank/DDBJ whole genome shotgun (WGS) entry which is preliminary data.</text>
</comment>
<reference evidence="1" key="1">
    <citation type="submission" date="2015-02" db="EMBL/GenBank/DDBJ databases">
        <authorList>
            <person name="Chooi Y.-H."/>
        </authorList>
    </citation>
    <scope>NUCLEOTIDE SEQUENCE [LARGE SCALE GENOMIC DNA]</scope>
    <source>
        <strain evidence="1">LAMA 915</strain>
    </source>
</reference>
<accession>A0A0L1KHH5</accession>